<protein>
    <recommendedName>
        <fullName evidence="6">Pentatricopeptide repeat-containing protein, chloroplastic</fullName>
    </recommendedName>
</protein>
<sequence length="1450" mass="158999">MMGYAMTIHKAQGMSLAAAVVYFDSPHAQPGLGYTAVSRMTTAENLRFVVPDMHYPCKNSLAHMLHAPDRDNEERGITVAQMTSSLTWAKAQLTRDGKPGCEAFNRPEVWLSAVMGAAEQVEAILRSECGPGETILTPAARKPFQSLLAQLKVKRASEVLNTVDYPNTTSSKQETEVMAEQLLKGWLNSVMINLYVATMTLQQAAALASNPDVAKDRFCNGGAQPTEEYAAWWQAPQNGRAFARWLAAQHWRAAASKRHAQGAPREEVAPDAGNPLQWSPVANPKVNNTESAPQGQPTQAAPAAADAAQRLPEETATAAPATENAAQEAPAEKTEEKKPAVKAPAPSAAKKAAKTKAKKTEEEVIENTEEEDEEEAEEVIEDTPVEKTRQKAAKKAVKQKAKKAKREVTSASKPFARFMEAFVANFASAPSAQAQPAGSFVGRPEDVELPLTPRKQHPSKDALQALLAEGRRPQLAPHLVAQAAEAGAHLGSRICVEAISQCARAKLWQESVRLFAQMRDVKVGPTVFSYNATISACEKCGQWQSALLLFQRMAEAQIRRSVVSYNACLSSLEKGQQWRKALGFFGSMLTGKLSPDVITYNATISSCEKGGQWQRAVALLGAMPKAKVTPSAITYNAAISSCKADGHWQLALALLTAMPRAKLKPDLISYNAALSTFERLGQWHHALRLLGHMRKSSVRPNVRTYNSAIRSCENGPWQVALDLFGRLVPDELSFNGVIGACRSAQQWHWALHFLLAMPKPTAYSYNGTLGSFVKDGEWQKALCCLLAMPKARLAPDVLSFNATISSCERFGQWTLALHLLQRILEAQLEPSVISFNATMSSCEKGLQWQHALQLLAKMPEHEVPRDVITYNAAISACQKGEQWLHALSLLQLMRASRQADVISFNAAISACEGQPQHAVDLFHEMETLHLWPDTISYNAVIVSCEDWQLALHFLARMGHPDLVSYSSALQVCERQHAWRQVLKLFGEVRKAVPLDRFSYRPTIAACGQGGHWQLALALFEEMDPDDASDVLAAVLSAMEKNRQWQRALWLFEQERPETGYDALAYNATMSACAREKFWAEALRLLEDMCKAEVLPDHVTLAVVLQAQTDWRLALCLFEELKIRPGLVAYNALMDISEDTTSDALFAAALEDNLLPNLVRPEGLLDLHELSFGSAKSAVRWWLQTRGGECILITGWGKSRAEWMSGDLKGRLLAWKELGLCLPMPNPGRLRFAWSGPALAALCGTFCQVTKPRRAARRGWGDDVSFFDATVKENVEAAEGLRLISIEAPEEVSSPFQRGGQFVQAKASEEDKASFYAVSSPPSKGELEFLIKDVESNAWLTSSGAGDLVKLSEVMGKGFDLDCEAWKNVSQVNIFATGSGIAPIRAVIESGALAGKQSRLYLGARREGAIAYADRFEDWRSPGHRGDPSPLARGGVLERAPRVCARGHARG</sequence>
<name>A0AA36IZL1_9DINO</name>
<evidence type="ECO:0000256" key="3">
    <source>
        <dbReference type="SAM" id="MobiDB-lite"/>
    </source>
</evidence>
<feature type="repeat" description="PPR" evidence="2">
    <location>
        <begin position="796"/>
        <end position="830"/>
    </location>
</feature>
<accession>A0AA36IZL1</accession>
<feature type="compositionally biased region" description="Basic and acidic residues" evidence="3">
    <location>
        <begin position="330"/>
        <end position="339"/>
    </location>
</feature>
<feature type="region of interest" description="Disordered" evidence="3">
    <location>
        <begin position="255"/>
        <end position="390"/>
    </location>
</feature>
<feature type="compositionally biased region" description="Low complexity" evidence="3">
    <location>
        <begin position="341"/>
        <end position="350"/>
    </location>
</feature>
<dbReference type="Proteomes" id="UP001178507">
    <property type="component" value="Unassembled WGS sequence"/>
</dbReference>
<evidence type="ECO:0000313" key="5">
    <source>
        <dbReference type="Proteomes" id="UP001178507"/>
    </source>
</evidence>
<keyword evidence="1" id="KW-0677">Repeat</keyword>
<feature type="repeat" description="PPR" evidence="2">
    <location>
        <begin position="1061"/>
        <end position="1095"/>
    </location>
</feature>
<feature type="repeat" description="PPR" evidence="2">
    <location>
        <begin position="561"/>
        <end position="595"/>
    </location>
</feature>
<dbReference type="PANTHER" id="PTHR47447">
    <property type="entry name" value="OS03G0856100 PROTEIN"/>
    <property type="match status" value="1"/>
</dbReference>
<dbReference type="Gene3D" id="2.40.30.10">
    <property type="entry name" value="Translation factors"/>
    <property type="match status" value="1"/>
</dbReference>
<dbReference type="CDD" id="cd18809">
    <property type="entry name" value="SF1_C_RecD"/>
    <property type="match status" value="1"/>
</dbReference>
<dbReference type="EMBL" id="CAUJNA010003246">
    <property type="protein sequence ID" value="CAJ1396895.1"/>
    <property type="molecule type" value="Genomic_DNA"/>
</dbReference>
<comment type="caution">
    <text evidence="4">The sequence shown here is derived from an EMBL/GenBank/DDBJ whole genome shotgun (WGS) entry which is preliminary data.</text>
</comment>
<evidence type="ECO:0000313" key="4">
    <source>
        <dbReference type="EMBL" id="CAJ1396895.1"/>
    </source>
</evidence>
<feature type="compositionally biased region" description="Low complexity" evidence="3">
    <location>
        <begin position="292"/>
        <end position="329"/>
    </location>
</feature>
<dbReference type="InterPro" id="IPR039261">
    <property type="entry name" value="FNR_nucleotide-bd"/>
</dbReference>
<dbReference type="InterPro" id="IPR017938">
    <property type="entry name" value="Riboflavin_synthase-like_b-brl"/>
</dbReference>
<feature type="repeat" description="PPR" evidence="2">
    <location>
        <begin position="526"/>
        <end position="560"/>
    </location>
</feature>
<dbReference type="Pfam" id="PF01535">
    <property type="entry name" value="PPR"/>
    <property type="match status" value="3"/>
</dbReference>
<gene>
    <name evidence="4" type="ORF">EVOR1521_LOCUS21023</name>
</gene>
<dbReference type="Pfam" id="PF13041">
    <property type="entry name" value="PPR_2"/>
    <property type="match status" value="2"/>
</dbReference>
<proteinExistence type="predicted"/>
<dbReference type="InterPro" id="IPR027417">
    <property type="entry name" value="P-loop_NTPase"/>
</dbReference>
<organism evidence="4 5">
    <name type="scientific">Effrenium voratum</name>
    <dbReference type="NCBI Taxonomy" id="2562239"/>
    <lineage>
        <taxon>Eukaryota</taxon>
        <taxon>Sar</taxon>
        <taxon>Alveolata</taxon>
        <taxon>Dinophyceae</taxon>
        <taxon>Suessiales</taxon>
        <taxon>Symbiodiniaceae</taxon>
        <taxon>Effrenium</taxon>
    </lineage>
</organism>
<dbReference type="PANTHER" id="PTHR47447:SF17">
    <property type="entry name" value="OS12G0638900 PROTEIN"/>
    <property type="match status" value="1"/>
</dbReference>
<feature type="repeat" description="PPR" evidence="2">
    <location>
        <begin position="596"/>
        <end position="630"/>
    </location>
</feature>
<dbReference type="NCBIfam" id="TIGR00756">
    <property type="entry name" value="PPR"/>
    <property type="match status" value="3"/>
</dbReference>
<feature type="compositionally biased region" description="Acidic residues" evidence="3">
    <location>
        <begin position="363"/>
        <end position="383"/>
    </location>
</feature>
<dbReference type="SUPFAM" id="SSF63380">
    <property type="entry name" value="Riboflavin synthase domain-like"/>
    <property type="match status" value="1"/>
</dbReference>
<dbReference type="Gene3D" id="3.40.50.80">
    <property type="entry name" value="Nucleotide-binding domain of ferredoxin-NADP reductase (FNR) module"/>
    <property type="match status" value="1"/>
</dbReference>
<dbReference type="PROSITE" id="PS51375">
    <property type="entry name" value="PPR"/>
    <property type="match status" value="7"/>
</dbReference>
<keyword evidence="5" id="KW-1185">Reference proteome</keyword>
<feature type="region of interest" description="Disordered" evidence="3">
    <location>
        <begin position="434"/>
        <end position="458"/>
    </location>
</feature>
<evidence type="ECO:0008006" key="6">
    <source>
        <dbReference type="Google" id="ProtNLM"/>
    </source>
</evidence>
<dbReference type="InterPro" id="IPR002885">
    <property type="entry name" value="PPR_rpt"/>
</dbReference>
<dbReference type="Gene3D" id="1.25.40.10">
    <property type="entry name" value="Tetratricopeptide repeat domain"/>
    <property type="match status" value="5"/>
</dbReference>
<dbReference type="InterPro" id="IPR011990">
    <property type="entry name" value="TPR-like_helical_dom_sf"/>
</dbReference>
<feature type="repeat" description="PPR" evidence="2">
    <location>
        <begin position="631"/>
        <end position="665"/>
    </location>
</feature>
<dbReference type="Pfam" id="PF13812">
    <property type="entry name" value="PPR_3"/>
    <property type="match status" value="2"/>
</dbReference>
<reference evidence="4" key="1">
    <citation type="submission" date="2023-08" db="EMBL/GenBank/DDBJ databases">
        <authorList>
            <person name="Chen Y."/>
            <person name="Shah S."/>
            <person name="Dougan E. K."/>
            <person name="Thang M."/>
            <person name="Chan C."/>
        </authorList>
    </citation>
    <scope>NUCLEOTIDE SEQUENCE</scope>
</reference>
<evidence type="ECO:0000256" key="2">
    <source>
        <dbReference type="PROSITE-ProRule" id="PRU00708"/>
    </source>
</evidence>
<feature type="repeat" description="PPR" evidence="2">
    <location>
        <begin position="666"/>
        <end position="700"/>
    </location>
</feature>
<dbReference type="SUPFAM" id="SSF52540">
    <property type="entry name" value="P-loop containing nucleoside triphosphate hydrolases"/>
    <property type="match status" value="1"/>
</dbReference>
<dbReference type="SUPFAM" id="SSF52343">
    <property type="entry name" value="Ferredoxin reductase-like, C-terminal NADP-linked domain"/>
    <property type="match status" value="1"/>
</dbReference>
<evidence type="ECO:0000256" key="1">
    <source>
        <dbReference type="ARBA" id="ARBA00022737"/>
    </source>
</evidence>